<gene>
    <name evidence="1" type="primary">ORF221732</name>
</gene>
<reference evidence="1" key="1">
    <citation type="submission" date="2014-12" db="EMBL/GenBank/DDBJ databases">
        <title>Insight into the proteome of Arion vulgaris.</title>
        <authorList>
            <person name="Aradska J."/>
            <person name="Bulat T."/>
            <person name="Smidak R."/>
            <person name="Sarate P."/>
            <person name="Gangsoo J."/>
            <person name="Sialana F."/>
            <person name="Bilban M."/>
            <person name="Lubec G."/>
        </authorList>
    </citation>
    <scope>NUCLEOTIDE SEQUENCE</scope>
    <source>
        <tissue evidence="1">Skin</tissue>
    </source>
</reference>
<name>A0A0B7C2D4_9EUPU</name>
<proteinExistence type="predicted"/>
<evidence type="ECO:0000313" key="1">
    <source>
        <dbReference type="EMBL" id="CEK99619.1"/>
    </source>
</evidence>
<dbReference type="AlphaFoldDB" id="A0A0B7C2D4"/>
<sequence>MKFQRVIRVTNSTSFQKYQRCNEELQKKPTKLHITCNYKPFSWSEKADRDSLDMGVEFCLEL</sequence>
<dbReference type="EMBL" id="HACG01052748">
    <property type="protein sequence ID" value="CEK99619.1"/>
    <property type="molecule type" value="Transcribed_RNA"/>
</dbReference>
<organism evidence="1">
    <name type="scientific">Arion vulgaris</name>
    <dbReference type="NCBI Taxonomy" id="1028688"/>
    <lineage>
        <taxon>Eukaryota</taxon>
        <taxon>Metazoa</taxon>
        <taxon>Spiralia</taxon>
        <taxon>Lophotrochozoa</taxon>
        <taxon>Mollusca</taxon>
        <taxon>Gastropoda</taxon>
        <taxon>Heterobranchia</taxon>
        <taxon>Euthyneura</taxon>
        <taxon>Panpulmonata</taxon>
        <taxon>Eupulmonata</taxon>
        <taxon>Stylommatophora</taxon>
        <taxon>Helicina</taxon>
        <taxon>Arionoidea</taxon>
        <taxon>Arionidae</taxon>
        <taxon>Arion</taxon>
    </lineage>
</organism>
<protein>
    <submittedName>
        <fullName evidence="1">Uncharacterized protein</fullName>
    </submittedName>
</protein>
<accession>A0A0B7C2D4</accession>